<dbReference type="SUPFAM" id="SSF56024">
    <property type="entry name" value="Phospholipase D/nuclease"/>
    <property type="match status" value="1"/>
</dbReference>
<dbReference type="EMBL" id="FOZS01000012">
    <property type="protein sequence ID" value="SFT09705.1"/>
    <property type="molecule type" value="Genomic_DNA"/>
</dbReference>
<dbReference type="Gene3D" id="3.30.870.10">
    <property type="entry name" value="Endonuclease Chain A"/>
    <property type="match status" value="1"/>
</dbReference>
<dbReference type="CDD" id="cd00138">
    <property type="entry name" value="PLDc_SF"/>
    <property type="match status" value="1"/>
</dbReference>
<organism evidence="2 3">
    <name type="scientific">Halostagnicola kamekurae</name>
    <dbReference type="NCBI Taxonomy" id="619731"/>
    <lineage>
        <taxon>Archaea</taxon>
        <taxon>Methanobacteriati</taxon>
        <taxon>Methanobacteriota</taxon>
        <taxon>Stenosarchaea group</taxon>
        <taxon>Halobacteria</taxon>
        <taxon>Halobacteriales</taxon>
        <taxon>Natrialbaceae</taxon>
        <taxon>Halostagnicola</taxon>
    </lineage>
</organism>
<dbReference type="Pfam" id="PF13091">
    <property type="entry name" value="PLDc_2"/>
    <property type="match status" value="1"/>
</dbReference>
<sequence length="657" mass="74265">MSRDVDDAATLAIENPTRLWGVSPESIYAALDATARGQSVEAALTRYRRVELAATNEERELEILVSLHRQLLVDLGLVDAEKESTADVGTISEVGALVLCVDEPRLLLQTLAVARWRSARRLLRECLVIDGELPRKEYDGLLRNDWEETILTPLLGSFGLLTVYPTGVDIAEPTSEAALEAYDSISTDIARTSLYRHVLSSAMNFDAVTAADLTDKLLDAEPDGEVDTANVIGTLGEGYPRAIDRNAILEAASEVRVEYEQLIQRYRRLATSNVSVPERADEVSRVTSEDVDLPSTIASVDAVLDLVATITDGDLDRIDADYVTDALDAEPYDCYRVLNDVPGLECELADETIEVACVPSDVAGMSRHDEYVEYLLDQHATVSQRLESLSDSEFELEGRYTDSNLVDRLDRLQDRQVAPTYFVYTLIDPESLGEETMDDYVGDSRGLRRERARLQRWHEDYPSSLRSYTAMTDRLFSMGLEDDLEHRVVRIMTPFDDDTFSEYAAQLRRLLEHGFELRLLTRHTKKTWEWRRLRDNLLAQLESNRDNVRIRTYSRFKTHQQITHDTDLHDLSEVGIHGKLHVIGAPDEGAALLGSANFMENSYHWNPECGVYTEQSAFVDSATEFFDVVWDIAEADQLSLERLQEIPERQFIPSYYS</sequence>
<reference evidence="3" key="1">
    <citation type="submission" date="2016-10" db="EMBL/GenBank/DDBJ databases">
        <authorList>
            <person name="Varghese N."/>
            <person name="Submissions S."/>
        </authorList>
    </citation>
    <scope>NUCLEOTIDE SEQUENCE [LARGE SCALE GENOMIC DNA]</scope>
    <source>
        <strain evidence="3">DSM 22427</strain>
    </source>
</reference>
<dbReference type="Proteomes" id="UP000199199">
    <property type="component" value="Unassembled WGS sequence"/>
</dbReference>
<evidence type="ECO:0000313" key="2">
    <source>
        <dbReference type="EMBL" id="SFT09705.1"/>
    </source>
</evidence>
<evidence type="ECO:0000313" key="3">
    <source>
        <dbReference type="Proteomes" id="UP000199199"/>
    </source>
</evidence>
<dbReference type="InterPro" id="IPR025202">
    <property type="entry name" value="PLD-like_dom"/>
</dbReference>
<protein>
    <submittedName>
        <fullName evidence="2">PLD-like domain-containing protein</fullName>
    </submittedName>
</protein>
<name>A0A1I6V7Z6_9EURY</name>
<dbReference type="RefSeq" id="WP_394328122.1">
    <property type="nucleotide sequence ID" value="NZ_FOZS01000012.1"/>
</dbReference>
<evidence type="ECO:0000259" key="1">
    <source>
        <dbReference type="Pfam" id="PF13091"/>
    </source>
</evidence>
<keyword evidence="3" id="KW-1185">Reference proteome</keyword>
<dbReference type="AlphaFoldDB" id="A0A1I6V7Z6"/>
<feature type="domain" description="Phospholipase D-like" evidence="1">
    <location>
        <begin position="489"/>
        <end position="630"/>
    </location>
</feature>
<gene>
    <name evidence="2" type="ORF">SAMN04488556_0111</name>
</gene>
<proteinExistence type="predicted"/>
<accession>A0A1I6V7Z6</accession>